<evidence type="ECO:0000256" key="1">
    <source>
        <dbReference type="SAM" id="Phobius"/>
    </source>
</evidence>
<feature type="transmembrane region" description="Helical" evidence="1">
    <location>
        <begin position="71"/>
        <end position="92"/>
    </location>
</feature>
<protein>
    <submittedName>
        <fullName evidence="2">Uncharacterized protein</fullName>
    </submittedName>
</protein>
<keyword evidence="1" id="KW-0812">Transmembrane</keyword>
<dbReference type="EMBL" id="JBFNQD010000001">
    <property type="protein sequence ID" value="MEW9304246.1"/>
    <property type="molecule type" value="Genomic_DNA"/>
</dbReference>
<reference evidence="2 3" key="1">
    <citation type="submission" date="2024-07" db="EMBL/GenBank/DDBJ databases">
        <title>Description of Labrys sedimenti sp. nov., isolated from a diclofenac-degrading enrichment culture.</title>
        <authorList>
            <person name="Tancsics A."/>
            <person name="Csepanyi A."/>
        </authorList>
    </citation>
    <scope>NUCLEOTIDE SEQUENCE [LARGE SCALE GENOMIC DNA]</scope>
    <source>
        <strain evidence="2 3">LMG 23578</strain>
    </source>
</reference>
<keyword evidence="1" id="KW-0472">Membrane</keyword>
<dbReference type="Proteomes" id="UP001555786">
    <property type="component" value="Unassembled WGS sequence"/>
</dbReference>
<proteinExistence type="predicted"/>
<dbReference type="RefSeq" id="WP_367622700.1">
    <property type="nucleotide sequence ID" value="NZ_JBFNQD010000001.1"/>
</dbReference>
<comment type="caution">
    <text evidence="2">The sequence shown here is derived from an EMBL/GenBank/DDBJ whole genome shotgun (WGS) entry which is preliminary data.</text>
</comment>
<evidence type="ECO:0000313" key="3">
    <source>
        <dbReference type="Proteomes" id="UP001555786"/>
    </source>
</evidence>
<accession>A0ABV3PF35</accession>
<keyword evidence="1" id="KW-1133">Transmembrane helix</keyword>
<feature type="transmembrane region" description="Helical" evidence="1">
    <location>
        <begin position="30"/>
        <end position="51"/>
    </location>
</feature>
<evidence type="ECO:0000313" key="2">
    <source>
        <dbReference type="EMBL" id="MEW9304246.1"/>
    </source>
</evidence>
<name>A0ABV3PF35_9HYPH</name>
<organism evidence="2 3">
    <name type="scientific">Labrys neptuniae</name>
    <dbReference type="NCBI Taxonomy" id="376174"/>
    <lineage>
        <taxon>Bacteria</taxon>
        <taxon>Pseudomonadati</taxon>
        <taxon>Pseudomonadota</taxon>
        <taxon>Alphaproteobacteria</taxon>
        <taxon>Hyphomicrobiales</taxon>
        <taxon>Xanthobacteraceae</taxon>
        <taxon>Labrys</taxon>
    </lineage>
</organism>
<sequence>MSDNGSIPTSPPPKAEEKCKNMFGLRPLKIAFIAAGIAGIGWQIAVTEWNVNNLRTRGFEDFVIESTRMHAYFPLIGGIIGSAVSIFIVKLVKNTWKSSNNN</sequence>
<gene>
    <name evidence="2" type="ORF">ABXS05_01750</name>
</gene>
<keyword evidence="3" id="KW-1185">Reference proteome</keyword>